<proteinExistence type="predicted"/>
<sequence>MESSSKDVEPWCEETTSLLMFDQEEDNTASSNPIRPAKTVVVDEESTHDEQTDTTLISIGSPGSGSRQRTKESKKYAVERENTKEEKESVGKRPDEIAFVSNDDLPDPVLYADGCVDDNKIIMLCQRQEMERL</sequence>
<reference evidence="2" key="2">
    <citation type="submission" date="2020-05" db="UniProtKB">
        <authorList>
            <consortium name="EnsemblMetazoa"/>
        </authorList>
    </citation>
    <scope>IDENTIFICATION</scope>
    <source>
        <strain evidence="2">maculatus3</strain>
    </source>
</reference>
<protein>
    <submittedName>
        <fullName evidence="2">Uncharacterized protein</fullName>
    </submittedName>
</protein>
<dbReference type="VEuPathDB" id="VectorBase:AMAM007402"/>
<dbReference type="EnsemblMetazoa" id="AMAM007402-RA">
    <property type="protein sequence ID" value="AMAM007402-PA"/>
    <property type="gene ID" value="AMAM007402"/>
</dbReference>
<reference evidence="3" key="1">
    <citation type="submission" date="2013-09" db="EMBL/GenBank/DDBJ databases">
        <title>The Genome Sequence of Anopheles maculatus species B.</title>
        <authorList>
            <consortium name="The Broad Institute Genomics Platform"/>
            <person name="Neafsey D.E."/>
            <person name="Besansky N."/>
            <person name="Howell P."/>
            <person name="Walton C."/>
            <person name="Young S.K."/>
            <person name="Zeng Q."/>
            <person name="Gargeya S."/>
            <person name="Fitzgerald M."/>
            <person name="Haas B."/>
            <person name="Abouelleil A."/>
            <person name="Allen A.W."/>
            <person name="Alvarado L."/>
            <person name="Arachchi H.M."/>
            <person name="Berlin A.M."/>
            <person name="Chapman S.B."/>
            <person name="Gainer-Dewar J."/>
            <person name="Goldberg J."/>
            <person name="Griggs A."/>
            <person name="Gujja S."/>
            <person name="Hansen M."/>
            <person name="Howarth C."/>
            <person name="Imamovic A."/>
            <person name="Ireland A."/>
            <person name="Larimer J."/>
            <person name="McCowan C."/>
            <person name="Murphy C."/>
            <person name="Pearson M."/>
            <person name="Poon T.W."/>
            <person name="Priest M."/>
            <person name="Roberts A."/>
            <person name="Saif S."/>
            <person name="Shea T."/>
            <person name="Sisk P."/>
            <person name="Sykes S."/>
            <person name="Wortman J."/>
            <person name="Nusbaum C."/>
            <person name="Birren B."/>
        </authorList>
    </citation>
    <scope>NUCLEOTIDE SEQUENCE [LARGE SCALE GENOMIC DNA]</scope>
    <source>
        <strain evidence="3">maculatus3</strain>
    </source>
</reference>
<feature type="compositionally biased region" description="Basic and acidic residues" evidence="1">
    <location>
        <begin position="69"/>
        <end position="96"/>
    </location>
</feature>
<evidence type="ECO:0000256" key="1">
    <source>
        <dbReference type="SAM" id="MobiDB-lite"/>
    </source>
</evidence>
<dbReference type="AlphaFoldDB" id="A0A182SID7"/>
<evidence type="ECO:0000313" key="2">
    <source>
        <dbReference type="EnsemblMetazoa" id="AMAM007402-PA"/>
    </source>
</evidence>
<organism evidence="2 3">
    <name type="scientific">Anopheles maculatus</name>
    <dbReference type="NCBI Taxonomy" id="74869"/>
    <lineage>
        <taxon>Eukaryota</taxon>
        <taxon>Metazoa</taxon>
        <taxon>Ecdysozoa</taxon>
        <taxon>Arthropoda</taxon>
        <taxon>Hexapoda</taxon>
        <taxon>Insecta</taxon>
        <taxon>Pterygota</taxon>
        <taxon>Neoptera</taxon>
        <taxon>Endopterygota</taxon>
        <taxon>Diptera</taxon>
        <taxon>Nematocera</taxon>
        <taxon>Culicoidea</taxon>
        <taxon>Culicidae</taxon>
        <taxon>Anophelinae</taxon>
        <taxon>Anopheles</taxon>
        <taxon>Anopheles maculatus group</taxon>
    </lineage>
</organism>
<dbReference type="Proteomes" id="UP000075901">
    <property type="component" value="Unassembled WGS sequence"/>
</dbReference>
<feature type="region of interest" description="Disordered" evidence="1">
    <location>
        <begin position="21"/>
        <end position="99"/>
    </location>
</feature>
<evidence type="ECO:0000313" key="3">
    <source>
        <dbReference type="Proteomes" id="UP000075901"/>
    </source>
</evidence>
<name>A0A182SID7_9DIPT</name>
<keyword evidence="3" id="KW-1185">Reference proteome</keyword>
<accession>A0A182SID7</accession>